<accession>A0ABR0EJ12</accession>
<keyword evidence="3" id="KW-1185">Reference proteome</keyword>
<feature type="region of interest" description="Disordered" evidence="1">
    <location>
        <begin position="325"/>
        <end position="356"/>
    </location>
</feature>
<organism evidence="2 3">
    <name type="scientific">Zasmidium cellare</name>
    <name type="common">Wine cellar mold</name>
    <name type="synonym">Racodium cellare</name>
    <dbReference type="NCBI Taxonomy" id="395010"/>
    <lineage>
        <taxon>Eukaryota</taxon>
        <taxon>Fungi</taxon>
        <taxon>Dikarya</taxon>
        <taxon>Ascomycota</taxon>
        <taxon>Pezizomycotina</taxon>
        <taxon>Dothideomycetes</taxon>
        <taxon>Dothideomycetidae</taxon>
        <taxon>Mycosphaerellales</taxon>
        <taxon>Mycosphaerellaceae</taxon>
        <taxon>Zasmidium</taxon>
    </lineage>
</organism>
<dbReference type="InterPro" id="IPR029058">
    <property type="entry name" value="AB_hydrolase_fold"/>
</dbReference>
<dbReference type="Gene3D" id="3.40.50.1820">
    <property type="entry name" value="alpha/beta hydrolase"/>
    <property type="match status" value="1"/>
</dbReference>
<dbReference type="EMBL" id="JAXOVC010000005">
    <property type="protein sequence ID" value="KAK4501150.1"/>
    <property type="molecule type" value="Genomic_DNA"/>
</dbReference>
<evidence type="ECO:0008006" key="4">
    <source>
        <dbReference type="Google" id="ProtNLM"/>
    </source>
</evidence>
<sequence length="356" mass="39820">MAALSMITPIDKLSPDVAKELGLLGCVPALSCLSDPRFTYYLYAPSTYYRPTTTPPRLLVLIHHSMRNAYALREAFQAFAQEHNLFLICPLFPIGFLDPSDTDNYKNLQYRGIRYDHVLLSIIDEVKARYPRVTIDTFGLYGFSGGAQFVHRFAYLHGKRLWGLVVAAPGSQTPWDHTCDYPAGVRDLQAVFEGTEGDWEWPLRRLPTAFMCGAQDTDTSWAKLRGRATPAEGGRLAAARRLRESWIAQGATRTRFIAVDGAAHEESKILPDVQSFFAELLTEEEQQQEVVQSTTSRTKTTIMQSQHSYSANVATAANMDTHGFSFSDSMQKNNTSKKLKPHYPGSASSSQETHPK</sequence>
<protein>
    <recommendedName>
        <fullName evidence="4">Carboxylic ester hydrolase</fullName>
    </recommendedName>
</protein>
<name>A0ABR0EJ12_ZASCE</name>
<gene>
    <name evidence="2" type="ORF">PRZ48_006956</name>
</gene>
<evidence type="ECO:0000256" key="1">
    <source>
        <dbReference type="SAM" id="MobiDB-lite"/>
    </source>
</evidence>
<evidence type="ECO:0000313" key="2">
    <source>
        <dbReference type="EMBL" id="KAK4501150.1"/>
    </source>
</evidence>
<dbReference type="Proteomes" id="UP001305779">
    <property type="component" value="Unassembled WGS sequence"/>
</dbReference>
<dbReference type="SUPFAM" id="SSF53474">
    <property type="entry name" value="alpha/beta-Hydrolases"/>
    <property type="match status" value="1"/>
</dbReference>
<feature type="compositionally biased region" description="Polar residues" evidence="1">
    <location>
        <begin position="346"/>
        <end position="356"/>
    </location>
</feature>
<reference evidence="2 3" key="1">
    <citation type="journal article" date="2023" name="G3 (Bethesda)">
        <title>A chromosome-level genome assembly of Zasmidium syzygii isolated from banana leaves.</title>
        <authorList>
            <person name="van Westerhoven A.C."/>
            <person name="Mehrabi R."/>
            <person name="Talebi R."/>
            <person name="Steentjes M.B.F."/>
            <person name="Corcolon B."/>
            <person name="Chong P.A."/>
            <person name="Kema G.H.J."/>
            <person name="Seidl M.F."/>
        </authorList>
    </citation>
    <scope>NUCLEOTIDE SEQUENCE [LARGE SCALE GENOMIC DNA]</scope>
    <source>
        <strain evidence="2 3">P124</strain>
    </source>
</reference>
<comment type="caution">
    <text evidence="2">The sequence shown here is derived from an EMBL/GenBank/DDBJ whole genome shotgun (WGS) entry which is preliminary data.</text>
</comment>
<evidence type="ECO:0000313" key="3">
    <source>
        <dbReference type="Proteomes" id="UP001305779"/>
    </source>
</evidence>
<proteinExistence type="predicted"/>
<feature type="compositionally biased region" description="Polar residues" evidence="1">
    <location>
        <begin position="325"/>
        <end position="334"/>
    </location>
</feature>